<evidence type="ECO:0000313" key="4">
    <source>
        <dbReference type="Proteomes" id="UP000592294"/>
    </source>
</evidence>
<proteinExistence type="predicted"/>
<dbReference type="RefSeq" id="WP_176977102.1">
    <property type="nucleotide sequence ID" value="NZ_JABZEO010000009.1"/>
</dbReference>
<evidence type="ECO:0000313" key="3">
    <source>
        <dbReference type="EMBL" id="NVZ10370.1"/>
    </source>
</evidence>
<keyword evidence="2" id="KW-1133">Transmembrane helix</keyword>
<evidence type="ECO:0000256" key="2">
    <source>
        <dbReference type="SAM" id="Phobius"/>
    </source>
</evidence>
<keyword evidence="2" id="KW-0472">Membrane</keyword>
<feature type="coiled-coil region" evidence="1">
    <location>
        <begin position="217"/>
        <end position="244"/>
    </location>
</feature>
<reference evidence="3 4" key="1">
    <citation type="submission" date="2020-06" db="EMBL/GenBank/DDBJ databases">
        <title>Whole-genome sequence of Allochromatium humboldtianum DSM 21881, type strain.</title>
        <authorList>
            <person name="Kyndt J.A."/>
            <person name="Meyer T.E."/>
        </authorList>
    </citation>
    <scope>NUCLEOTIDE SEQUENCE [LARGE SCALE GENOMIC DNA]</scope>
    <source>
        <strain evidence="3 4">DSM 21881</strain>
    </source>
</reference>
<comment type="caution">
    <text evidence="3">The sequence shown here is derived from an EMBL/GenBank/DDBJ whole genome shotgun (WGS) entry which is preliminary data.</text>
</comment>
<keyword evidence="4" id="KW-1185">Reference proteome</keyword>
<sequence>MTMSHYVWIYGLAEALALVLIVTIVLGVKWWRLRKERQDWLKLAERIDQMIADEIARARDTRTKRPELRDGWIATLHAIAKPFRHERLAEEAAWQEVFSAIDRCFEGLARIAPSPAATAKPETSTILLQEAGLSSPNMEADIDDLLQQYQQGRSAIASSQSTDVDLKSKYGALKQVSEGLLARIATVGKGGGEADMLALRQELDLFMQSNLDFMQAAYNAERNINSLEQQFDDFEERIHNLQVSVNNYRKSVHKLVTERDLLIEEKQQFITQLELKDKVIARLNRNYETLRREYTKIYSGIE</sequence>
<keyword evidence="2" id="KW-0812">Transmembrane</keyword>
<keyword evidence="1" id="KW-0175">Coiled coil</keyword>
<dbReference type="Proteomes" id="UP000592294">
    <property type="component" value="Unassembled WGS sequence"/>
</dbReference>
<gene>
    <name evidence="3" type="ORF">HW932_13980</name>
</gene>
<dbReference type="Gene3D" id="1.10.287.1490">
    <property type="match status" value="1"/>
</dbReference>
<dbReference type="SUPFAM" id="SSF90257">
    <property type="entry name" value="Myosin rod fragments"/>
    <property type="match status" value="1"/>
</dbReference>
<dbReference type="EMBL" id="JABZEO010000009">
    <property type="protein sequence ID" value="NVZ10370.1"/>
    <property type="molecule type" value="Genomic_DNA"/>
</dbReference>
<dbReference type="AlphaFoldDB" id="A0A850RHG1"/>
<accession>A0A850RHG1</accession>
<name>A0A850RHG1_9GAMM</name>
<feature type="transmembrane region" description="Helical" evidence="2">
    <location>
        <begin position="6"/>
        <end position="28"/>
    </location>
</feature>
<protein>
    <submittedName>
        <fullName evidence="3">Uncharacterized protein</fullName>
    </submittedName>
</protein>
<organism evidence="3 4">
    <name type="scientific">Allochromatium humboldtianum</name>
    <dbReference type="NCBI Taxonomy" id="504901"/>
    <lineage>
        <taxon>Bacteria</taxon>
        <taxon>Pseudomonadati</taxon>
        <taxon>Pseudomonadota</taxon>
        <taxon>Gammaproteobacteria</taxon>
        <taxon>Chromatiales</taxon>
        <taxon>Chromatiaceae</taxon>
        <taxon>Allochromatium</taxon>
    </lineage>
</organism>
<evidence type="ECO:0000256" key="1">
    <source>
        <dbReference type="SAM" id="Coils"/>
    </source>
</evidence>